<dbReference type="Proteomes" id="UP001188597">
    <property type="component" value="Unassembled WGS sequence"/>
</dbReference>
<dbReference type="InterPro" id="IPR021109">
    <property type="entry name" value="Peptidase_aspartic_dom_sf"/>
</dbReference>
<evidence type="ECO:0000259" key="6">
    <source>
        <dbReference type="PROSITE" id="PS51767"/>
    </source>
</evidence>
<keyword evidence="8" id="KW-1185">Reference proteome</keyword>
<name>A0AA88W4X5_9ASTE</name>
<dbReference type="SUPFAM" id="SSF50630">
    <property type="entry name" value="Acid proteases"/>
    <property type="match status" value="1"/>
</dbReference>
<keyword evidence="3" id="KW-0964">Secreted</keyword>
<evidence type="ECO:0000256" key="1">
    <source>
        <dbReference type="ARBA" id="ARBA00004239"/>
    </source>
</evidence>
<evidence type="ECO:0000256" key="3">
    <source>
        <dbReference type="ARBA" id="ARBA00022525"/>
    </source>
</evidence>
<protein>
    <recommendedName>
        <fullName evidence="6">Peptidase A1 domain-containing protein</fullName>
    </recommendedName>
</protein>
<feature type="chain" id="PRO_5041716355" description="Peptidase A1 domain-containing protein" evidence="5">
    <location>
        <begin position="22"/>
        <end position="419"/>
    </location>
</feature>
<dbReference type="Gene3D" id="2.40.70.10">
    <property type="entry name" value="Acid Proteases"/>
    <property type="match status" value="2"/>
</dbReference>
<dbReference type="Pfam" id="PF14541">
    <property type="entry name" value="TAXi_C"/>
    <property type="match status" value="1"/>
</dbReference>
<dbReference type="FunFam" id="2.40.70.10:FF:000041">
    <property type="entry name" value="Basic 7S globulin"/>
    <property type="match status" value="1"/>
</dbReference>
<feature type="signal peptide" evidence="5">
    <location>
        <begin position="1"/>
        <end position="21"/>
    </location>
</feature>
<evidence type="ECO:0000256" key="4">
    <source>
        <dbReference type="ARBA" id="ARBA00022729"/>
    </source>
</evidence>
<dbReference type="CDD" id="cd05489">
    <property type="entry name" value="xylanase_inhibitor_I_like"/>
    <property type="match status" value="1"/>
</dbReference>
<feature type="domain" description="Peptidase A1" evidence="6">
    <location>
        <begin position="43"/>
        <end position="400"/>
    </location>
</feature>
<organism evidence="7 8">
    <name type="scientific">Escallonia herrerae</name>
    <dbReference type="NCBI Taxonomy" id="1293975"/>
    <lineage>
        <taxon>Eukaryota</taxon>
        <taxon>Viridiplantae</taxon>
        <taxon>Streptophyta</taxon>
        <taxon>Embryophyta</taxon>
        <taxon>Tracheophyta</taxon>
        <taxon>Spermatophyta</taxon>
        <taxon>Magnoliopsida</taxon>
        <taxon>eudicotyledons</taxon>
        <taxon>Gunneridae</taxon>
        <taxon>Pentapetalae</taxon>
        <taxon>asterids</taxon>
        <taxon>campanulids</taxon>
        <taxon>Escalloniales</taxon>
        <taxon>Escalloniaceae</taxon>
        <taxon>Escallonia</taxon>
    </lineage>
</organism>
<proteinExistence type="inferred from homology"/>
<comment type="subcellular location">
    <subcellularLocation>
        <location evidence="1">Secreted</location>
        <location evidence="1">Extracellular space</location>
    </subcellularLocation>
</comment>
<dbReference type="GO" id="GO:0004190">
    <property type="term" value="F:aspartic-type endopeptidase activity"/>
    <property type="evidence" value="ECO:0007669"/>
    <property type="project" value="InterPro"/>
</dbReference>
<evidence type="ECO:0000313" key="7">
    <source>
        <dbReference type="EMBL" id="KAK3019840.1"/>
    </source>
</evidence>
<dbReference type="GO" id="GO:0005576">
    <property type="term" value="C:extracellular region"/>
    <property type="evidence" value="ECO:0007669"/>
    <property type="project" value="UniProtKB-SubCell"/>
</dbReference>
<sequence length="419" mass="44604">MASSLRFILFFSLLFISSSLAQTSFRPKALVLPVSKDPSTLQYITHLNQRTPLVSVNLTLDLGGESLWVDCESKGYVTSTFLPARCRSAQCNLAGSTACATATNTFGLFPENTVTRTSTYGDLGSDVVSIQSTNGKNPGQVVSELDFLLVCTSPFLLEGLANGVQGMAGLGRSRISLLSQFSASFSFPRKFGLCLTSGRNANGAVFFGDGPYVLLPGVDASSLLTYTPLFINPEVGGVASTDYFIGVKSVKVNEKIVPINAKLLSINNTDGYGGTKISTVNPYTVLETSIYSAVVDAFANELNATRVASVAPFGACFSSKGIVSTRGGPAVPPIDLVLQNENVYWRMFGVNSMVYVSDDVLCLGFVDGGVNPRTSIVIGGHQIEDILLQFDLASSRLGFTSSLLFRQTTCANFNFTSNA</sequence>
<comment type="similarity">
    <text evidence="2">Belongs to the peptidase A1 family.</text>
</comment>
<dbReference type="InterPro" id="IPR032799">
    <property type="entry name" value="TAXi_C"/>
</dbReference>
<evidence type="ECO:0000256" key="5">
    <source>
        <dbReference type="SAM" id="SignalP"/>
    </source>
</evidence>
<dbReference type="AlphaFoldDB" id="A0AA88W4X5"/>
<dbReference type="GO" id="GO:0006508">
    <property type="term" value="P:proteolysis"/>
    <property type="evidence" value="ECO:0007669"/>
    <property type="project" value="InterPro"/>
</dbReference>
<dbReference type="InterPro" id="IPR033121">
    <property type="entry name" value="PEPTIDASE_A1"/>
</dbReference>
<dbReference type="PANTHER" id="PTHR47965">
    <property type="entry name" value="ASPARTYL PROTEASE-RELATED"/>
    <property type="match status" value="1"/>
</dbReference>
<reference evidence="7" key="1">
    <citation type="submission" date="2022-12" db="EMBL/GenBank/DDBJ databases">
        <title>Draft genome assemblies for two species of Escallonia (Escalloniales).</title>
        <authorList>
            <person name="Chanderbali A."/>
            <person name="Dervinis C."/>
            <person name="Anghel I."/>
            <person name="Soltis D."/>
            <person name="Soltis P."/>
            <person name="Zapata F."/>
        </authorList>
    </citation>
    <scope>NUCLEOTIDE SEQUENCE</scope>
    <source>
        <strain evidence="7">UCBG64.0493</strain>
        <tissue evidence="7">Leaf</tissue>
    </source>
</reference>
<dbReference type="EMBL" id="JAVXUP010000850">
    <property type="protein sequence ID" value="KAK3019840.1"/>
    <property type="molecule type" value="Genomic_DNA"/>
</dbReference>
<dbReference type="PROSITE" id="PS51767">
    <property type="entry name" value="PEPTIDASE_A1"/>
    <property type="match status" value="1"/>
</dbReference>
<accession>A0AA88W4X5</accession>
<dbReference type="InterPro" id="IPR032861">
    <property type="entry name" value="TAXi_N"/>
</dbReference>
<dbReference type="InterPro" id="IPR001461">
    <property type="entry name" value="Aspartic_peptidase_A1"/>
</dbReference>
<dbReference type="InterPro" id="IPR033868">
    <property type="entry name" value="Xylanase_inhibitor_I-like"/>
</dbReference>
<comment type="caution">
    <text evidence="7">The sequence shown here is derived from an EMBL/GenBank/DDBJ whole genome shotgun (WGS) entry which is preliminary data.</text>
</comment>
<dbReference type="PANTHER" id="PTHR47965:SF22">
    <property type="entry name" value="EUKARYOTIC ASPARTYL PROTEASE FAMILY PROTEIN"/>
    <property type="match status" value="1"/>
</dbReference>
<evidence type="ECO:0000313" key="8">
    <source>
        <dbReference type="Proteomes" id="UP001188597"/>
    </source>
</evidence>
<dbReference type="Pfam" id="PF14543">
    <property type="entry name" value="TAXi_N"/>
    <property type="match status" value="1"/>
</dbReference>
<keyword evidence="4 5" id="KW-0732">Signal</keyword>
<dbReference type="FunFam" id="2.40.70.10:FF:000045">
    <property type="entry name" value="Basic 7S globulin"/>
    <property type="match status" value="1"/>
</dbReference>
<gene>
    <name evidence="7" type="ORF">RJ639_004085</name>
</gene>
<evidence type="ECO:0000256" key="2">
    <source>
        <dbReference type="ARBA" id="ARBA00007447"/>
    </source>
</evidence>